<keyword evidence="1" id="KW-0614">Plasmid</keyword>
<name>A0A482ETH0_SALSP</name>
<geneLocation type="plasmid" evidence="1">
    <name>pSa1423-90k</name>
</geneLocation>
<reference evidence="1" key="1">
    <citation type="submission" date="2019-01" db="EMBL/GenBank/DDBJ databases">
        <title>Salmonella strain 1423 plasmid sequences.</title>
        <authorList>
            <person name="Chen K."/>
            <person name="Chen S."/>
        </authorList>
    </citation>
    <scope>NUCLEOTIDE SEQUENCE</scope>
    <source>
        <strain evidence="1">Sa1423</strain>
        <plasmid evidence="1">pSa1423-90k</plasmid>
    </source>
</reference>
<dbReference type="AlphaFoldDB" id="A0A482ETH0"/>
<accession>A0A482ETH0</accession>
<organism evidence="1">
    <name type="scientific">Salmonella sp</name>
    <dbReference type="NCBI Taxonomy" id="599"/>
    <lineage>
        <taxon>Bacteria</taxon>
        <taxon>Pseudomonadati</taxon>
        <taxon>Pseudomonadota</taxon>
        <taxon>Gammaproteobacteria</taxon>
        <taxon>Enterobacterales</taxon>
        <taxon>Enterobacteriaceae</taxon>
        <taxon>Salmonella</taxon>
    </lineage>
</organism>
<protein>
    <submittedName>
        <fullName evidence="1">Uncharacterized protein</fullName>
    </submittedName>
</protein>
<evidence type="ECO:0000313" key="1">
    <source>
        <dbReference type="EMBL" id="QBM91411.1"/>
    </source>
</evidence>
<dbReference type="EMBL" id="MK356557">
    <property type="protein sequence ID" value="QBM91411.1"/>
    <property type="molecule type" value="Genomic_DNA"/>
</dbReference>
<proteinExistence type="predicted"/>
<sequence>MSAARSFLRRNITQLRFRPASLRDIASSGDVSNRSASYVEGFSRVIRVIQRYALCQLCGRWPSDFIHSPFEINVLINVRGGISGIFRDLGGEHHTDEAAVPVLYRFLPVFG</sequence>
<gene>
    <name evidence="1" type="ORF">NNIBIDOC_00081</name>
</gene>